<feature type="compositionally biased region" description="Basic and acidic residues" evidence="6">
    <location>
        <begin position="64"/>
        <end position="79"/>
    </location>
</feature>
<feature type="region of interest" description="Disordered" evidence="6">
    <location>
        <begin position="44"/>
        <end position="101"/>
    </location>
</feature>
<reference evidence="8 9" key="1">
    <citation type="submission" date="2020-10" db="EMBL/GenBank/DDBJ databases">
        <title>Pygocentrus nattereri (red-bellied piranha) genome, fPygNat1, primary haplotype.</title>
        <authorList>
            <person name="Myers G."/>
            <person name="Meyer A."/>
            <person name="Karagic N."/>
            <person name="Pippel M."/>
            <person name="Winkler S."/>
            <person name="Tracey A."/>
            <person name="Wood J."/>
            <person name="Formenti G."/>
            <person name="Howe K."/>
            <person name="Fedrigo O."/>
            <person name="Jarvis E.D."/>
        </authorList>
    </citation>
    <scope>NUCLEOTIDE SEQUENCE [LARGE SCALE GENOMIC DNA]</scope>
</reference>
<evidence type="ECO:0000256" key="2">
    <source>
        <dbReference type="ARBA" id="ARBA00004245"/>
    </source>
</evidence>
<organism evidence="8 9">
    <name type="scientific">Pygocentrus nattereri</name>
    <name type="common">Red-bellied piranha</name>
    <dbReference type="NCBI Taxonomy" id="42514"/>
    <lineage>
        <taxon>Eukaryota</taxon>
        <taxon>Metazoa</taxon>
        <taxon>Chordata</taxon>
        <taxon>Craniata</taxon>
        <taxon>Vertebrata</taxon>
        <taxon>Euteleostomi</taxon>
        <taxon>Actinopterygii</taxon>
        <taxon>Neopterygii</taxon>
        <taxon>Teleostei</taxon>
        <taxon>Ostariophysi</taxon>
        <taxon>Characiformes</taxon>
        <taxon>Characoidei</taxon>
        <taxon>Pygocentrus</taxon>
    </lineage>
</organism>
<evidence type="ECO:0000256" key="5">
    <source>
        <dbReference type="ARBA" id="ARBA00023273"/>
    </source>
</evidence>
<evidence type="ECO:0000256" key="3">
    <source>
        <dbReference type="ARBA" id="ARBA00022490"/>
    </source>
</evidence>
<keyword evidence="3" id="KW-0963">Cytoplasm</keyword>
<dbReference type="RefSeq" id="XP_017559615.1">
    <property type="nucleotide sequence ID" value="XM_017704126.2"/>
</dbReference>
<dbReference type="Pfam" id="PF13864">
    <property type="entry name" value="Enkurin"/>
    <property type="match status" value="1"/>
</dbReference>
<dbReference type="STRING" id="42514.ENSPNAP00000022136"/>
<dbReference type="InterPro" id="IPR052102">
    <property type="entry name" value="Enkurin_domain-protein"/>
</dbReference>
<dbReference type="InterPro" id="IPR027012">
    <property type="entry name" value="Enkurin_dom"/>
</dbReference>
<dbReference type="OMA" id="HRVIYIA"/>
<dbReference type="GO" id="GO:0005879">
    <property type="term" value="C:axonemal microtubule"/>
    <property type="evidence" value="ECO:0007669"/>
    <property type="project" value="TreeGrafter"/>
</dbReference>
<evidence type="ECO:0000256" key="4">
    <source>
        <dbReference type="ARBA" id="ARBA00023212"/>
    </source>
</evidence>
<keyword evidence="4" id="KW-0206">Cytoskeleton</keyword>
<proteinExistence type="predicted"/>
<dbReference type="GeneTree" id="ENSGT00940000153866"/>
<keyword evidence="5" id="KW-0966">Cell projection</keyword>
<reference evidence="8" key="3">
    <citation type="submission" date="2025-09" db="UniProtKB">
        <authorList>
            <consortium name="Ensembl"/>
        </authorList>
    </citation>
    <scope>IDENTIFICATION</scope>
</reference>
<evidence type="ECO:0000256" key="1">
    <source>
        <dbReference type="ARBA" id="ARBA00004138"/>
    </source>
</evidence>
<gene>
    <name evidence="8" type="primary">ENKUR</name>
</gene>
<dbReference type="CTD" id="219670"/>
<reference evidence="8" key="2">
    <citation type="submission" date="2025-08" db="UniProtKB">
        <authorList>
            <consortium name="Ensembl"/>
        </authorList>
    </citation>
    <scope>IDENTIFICATION</scope>
</reference>
<dbReference type="PROSITE" id="PS51665">
    <property type="entry name" value="ENKURIN"/>
    <property type="match status" value="1"/>
</dbReference>
<accession>A0A3B4DGA8</accession>
<dbReference type="PANTHER" id="PTHR21490:SF0">
    <property type="entry name" value="ENKURIN"/>
    <property type="match status" value="1"/>
</dbReference>
<evidence type="ECO:0000256" key="6">
    <source>
        <dbReference type="SAM" id="MobiDB-lite"/>
    </source>
</evidence>
<keyword evidence="9" id="KW-1185">Reference proteome</keyword>
<dbReference type="GO" id="GO:0001669">
    <property type="term" value="C:acrosomal vesicle"/>
    <property type="evidence" value="ECO:0007669"/>
    <property type="project" value="TreeGrafter"/>
</dbReference>
<name>A0A3B4DGA8_PYGNA</name>
<evidence type="ECO:0000313" key="8">
    <source>
        <dbReference type="Ensembl" id="ENSPNAP00000022136.1"/>
    </source>
</evidence>
<dbReference type="GeneID" id="108431148"/>
<dbReference type="Proteomes" id="UP001501920">
    <property type="component" value="Chromosome 3"/>
</dbReference>
<dbReference type="Ensembl" id="ENSPNAT00000034077.2">
    <property type="protein sequence ID" value="ENSPNAP00000022136.1"/>
    <property type="gene ID" value="ENSPNAG00000029398.2"/>
</dbReference>
<dbReference type="PANTHER" id="PTHR21490">
    <property type="entry name" value="ENKURIN-RELATED"/>
    <property type="match status" value="1"/>
</dbReference>
<evidence type="ECO:0000313" key="9">
    <source>
        <dbReference type="Proteomes" id="UP001501920"/>
    </source>
</evidence>
<feature type="domain" description="Enkurin" evidence="7">
    <location>
        <begin position="165"/>
        <end position="257"/>
    </location>
</feature>
<dbReference type="GO" id="GO:0005516">
    <property type="term" value="F:calmodulin binding"/>
    <property type="evidence" value="ECO:0007669"/>
    <property type="project" value="TreeGrafter"/>
</dbReference>
<dbReference type="OrthoDB" id="2123594at2759"/>
<dbReference type="AlphaFoldDB" id="A0A3B4DGA8"/>
<sequence length="260" mass="30736">MSHTALHPPERIYNLIPREEEKVQKPPRYISKFREQVKQEKQLYKTSNKTMGPAKVDMPSPDKYLLKHSKEPKRPEKKPFLCGGEGHPKKPPIPATTDYPPMGTHTKKNFVKTNAIENIMAVPRKPQPTYTDTRHGDKQLLENSGLLPKYTKKKDYGQTPEYLQLRREEVQREQEEYDNYVKERLKEGAMRQLPEGERQNILQGLKKNWDELHHQFQGLSVVTDTASKKFRKEHLEMKMKQLERDIDLMERYKIIYITNN</sequence>
<protein>
    <recommendedName>
        <fullName evidence="7">Enkurin domain-containing protein</fullName>
    </recommendedName>
</protein>
<evidence type="ECO:0000259" key="7">
    <source>
        <dbReference type="PROSITE" id="PS51665"/>
    </source>
</evidence>
<comment type="subcellular location">
    <subcellularLocation>
        <location evidence="1">Cell projection</location>
        <location evidence="1">Cilium</location>
    </subcellularLocation>
    <subcellularLocation>
        <location evidence="2">Cytoplasm</location>
        <location evidence="2">Cytoskeleton</location>
    </subcellularLocation>
</comment>